<evidence type="ECO:0000313" key="14">
    <source>
        <dbReference type="Proteomes" id="UP001239782"/>
    </source>
</evidence>
<evidence type="ECO:0000256" key="1">
    <source>
        <dbReference type="ARBA" id="ARBA00005094"/>
    </source>
</evidence>
<keyword evidence="7 9" id="KW-0414">Isoprene biosynthesis</keyword>
<dbReference type="GO" id="GO:0051484">
    <property type="term" value="P:isopentenyl diphosphate biosynthetic process, methylerythritol 4-phosphate pathway involved in terpenoid biosynthetic process"/>
    <property type="evidence" value="ECO:0007669"/>
    <property type="project" value="UniProtKB-ARBA"/>
</dbReference>
<feature type="binding site" evidence="9">
    <location>
        <position position="13"/>
    </location>
    <ligand>
        <name>NADPH</name>
        <dbReference type="ChEBI" id="CHEBI:57783"/>
    </ligand>
</feature>
<feature type="binding site" evidence="9">
    <location>
        <position position="127"/>
    </location>
    <ligand>
        <name>NADPH</name>
        <dbReference type="ChEBI" id="CHEBI:57783"/>
    </ligand>
</feature>
<dbReference type="HAMAP" id="MF_00183">
    <property type="entry name" value="DXP_reductoisom"/>
    <property type="match status" value="1"/>
</dbReference>
<feature type="domain" description="DXP reductoisomerase C-terminal" evidence="12">
    <location>
        <begin position="268"/>
        <end position="384"/>
    </location>
</feature>
<evidence type="ECO:0000256" key="9">
    <source>
        <dbReference type="HAMAP-Rule" id="MF_00183"/>
    </source>
</evidence>
<dbReference type="EMBL" id="CP133548">
    <property type="protein sequence ID" value="WMS86964.1"/>
    <property type="molecule type" value="Genomic_DNA"/>
</dbReference>
<feature type="binding site" evidence="9">
    <location>
        <position position="126"/>
    </location>
    <ligand>
        <name>1-deoxy-D-xylulose 5-phosphate</name>
        <dbReference type="ChEBI" id="CHEBI:57792"/>
    </ligand>
</feature>
<dbReference type="Gene3D" id="3.40.50.720">
    <property type="entry name" value="NAD(P)-binding Rossmann-like Domain"/>
    <property type="match status" value="1"/>
</dbReference>
<keyword evidence="5 9" id="KW-0560">Oxidoreductase</keyword>
<dbReference type="NCBIfam" id="TIGR00243">
    <property type="entry name" value="Dxr"/>
    <property type="match status" value="1"/>
</dbReference>
<feature type="domain" description="1-deoxy-D-xylulose 5-phosphate reductoisomerase N-terminal" evidence="10">
    <location>
        <begin position="4"/>
        <end position="133"/>
    </location>
</feature>
<dbReference type="SUPFAM" id="SSF51735">
    <property type="entry name" value="NAD(P)-binding Rossmann-fold domains"/>
    <property type="match status" value="1"/>
</dbReference>
<feature type="binding site" evidence="9">
    <location>
        <position position="153"/>
    </location>
    <ligand>
        <name>Mn(2+)</name>
        <dbReference type="ChEBI" id="CHEBI:29035"/>
    </ligand>
</feature>
<evidence type="ECO:0000256" key="4">
    <source>
        <dbReference type="ARBA" id="ARBA00022857"/>
    </source>
</evidence>
<accession>A0AA51X6L0</accession>
<dbReference type="InterPro" id="IPR003821">
    <property type="entry name" value="DXP_reductoisomerase"/>
</dbReference>
<evidence type="ECO:0000313" key="13">
    <source>
        <dbReference type="EMBL" id="WMS86964.1"/>
    </source>
</evidence>
<feature type="binding site" evidence="9">
    <location>
        <position position="38"/>
    </location>
    <ligand>
        <name>NADPH</name>
        <dbReference type="ChEBI" id="CHEBI:57783"/>
    </ligand>
</feature>
<evidence type="ECO:0000256" key="6">
    <source>
        <dbReference type="ARBA" id="ARBA00023211"/>
    </source>
</evidence>
<feature type="binding site" evidence="9">
    <location>
        <position position="228"/>
    </location>
    <ligand>
        <name>1-deoxy-D-xylulose 5-phosphate</name>
        <dbReference type="ChEBI" id="CHEBI:57792"/>
    </ligand>
</feature>
<proteinExistence type="inferred from homology"/>
<evidence type="ECO:0000256" key="3">
    <source>
        <dbReference type="ARBA" id="ARBA00022723"/>
    </source>
</evidence>
<feature type="domain" description="1-deoxy-D-xylulose 5-phosphate reductoisomerase C-terminal" evidence="11">
    <location>
        <begin position="147"/>
        <end position="236"/>
    </location>
</feature>
<keyword evidence="9" id="KW-0460">Magnesium</keyword>
<dbReference type="SUPFAM" id="SSF55347">
    <property type="entry name" value="Glyceraldehyde-3-phosphate dehydrogenase-like, C-terminal domain"/>
    <property type="match status" value="1"/>
</dbReference>
<sequence length="395" mass="42344">MQQVAVLGATGSIGLNTLDVIARHPETYQVFALSAHSNLTLLAKLAEQFRPRQLVVTDTSLDIRDFSQQIASIDTSIGIFQGPEALVDVASASDVDTVMAAIVGAAGLASSLAAAESGKKLLLANKESLVVAGELLMQAVRHSGATLLPIDSEHNAIFQCLPVDYSAGGIEQAGIAKILLTGSGGPFREWPIEELVKVTPEQACAHPNWDMGKKISVDSATMMNKGLEVIEACHLFGITTSQLEVVLHPQSIIHSMVSYVDGSVIAQLGQPDMRTPIAYGLSWPKRIDAGVEPLDFRQIAQLTFDTPDEQRYPCLKLAIEAFEAGGSAAAVLNAANEEAVSAFLANQIGFTQIAEVNEMALNSLENQFGLDIDGLIQQDLRAREFARSRIERIKQ</sequence>
<comment type="pathway">
    <text evidence="1 9">Isoprenoid biosynthesis; isopentenyl diphosphate biosynthesis via DXP pathway; isopentenyl diphosphate from 1-deoxy-D-xylulose 5-phosphate: step 1/6.</text>
</comment>
<dbReference type="PANTHER" id="PTHR30525">
    <property type="entry name" value="1-DEOXY-D-XYLULOSE 5-PHOSPHATE REDUCTOISOMERASE"/>
    <property type="match status" value="1"/>
</dbReference>
<evidence type="ECO:0000259" key="11">
    <source>
        <dbReference type="Pfam" id="PF08436"/>
    </source>
</evidence>
<dbReference type="Pfam" id="PF08436">
    <property type="entry name" value="DXP_redisom_C"/>
    <property type="match status" value="1"/>
</dbReference>
<dbReference type="RefSeq" id="WP_309202100.1">
    <property type="nucleotide sequence ID" value="NZ_CP133548.1"/>
</dbReference>
<feature type="binding site" evidence="9">
    <location>
        <position position="224"/>
    </location>
    <ligand>
        <name>1-deoxy-D-xylulose 5-phosphate</name>
        <dbReference type="ChEBI" id="CHEBI:57792"/>
    </ligand>
</feature>
<evidence type="ECO:0000259" key="12">
    <source>
        <dbReference type="Pfam" id="PF13288"/>
    </source>
</evidence>
<feature type="binding site" evidence="9">
    <location>
        <position position="212"/>
    </location>
    <ligand>
        <name>NADPH</name>
        <dbReference type="ChEBI" id="CHEBI:57783"/>
    </ligand>
</feature>
<dbReference type="InterPro" id="IPR036169">
    <property type="entry name" value="DXPR_C_sf"/>
</dbReference>
<dbReference type="SUPFAM" id="SSF69055">
    <property type="entry name" value="1-deoxy-D-xylulose-5-phosphate reductoisomerase, C-terminal domain"/>
    <property type="match status" value="1"/>
</dbReference>
<dbReference type="NCBIfam" id="NF003938">
    <property type="entry name" value="PRK05447.1-1"/>
    <property type="match status" value="1"/>
</dbReference>
<feature type="binding site" evidence="9">
    <location>
        <position position="125"/>
    </location>
    <ligand>
        <name>NADPH</name>
        <dbReference type="ChEBI" id="CHEBI:57783"/>
    </ligand>
</feature>
<evidence type="ECO:0000256" key="7">
    <source>
        <dbReference type="ARBA" id="ARBA00023229"/>
    </source>
</evidence>
<comment type="function">
    <text evidence="9">Catalyzes the NADPH-dependent rearrangement and reduction of 1-deoxy-D-xylulose-5-phosphate (DXP) to 2-C-methyl-D-erythritol 4-phosphate (MEP).</text>
</comment>
<dbReference type="GO" id="GO:0030604">
    <property type="term" value="F:1-deoxy-D-xylulose-5-phosphate reductoisomerase activity"/>
    <property type="evidence" value="ECO:0007669"/>
    <property type="project" value="UniProtKB-UniRule"/>
</dbReference>
<dbReference type="GO" id="GO:0030145">
    <property type="term" value="F:manganese ion binding"/>
    <property type="evidence" value="ECO:0007669"/>
    <property type="project" value="TreeGrafter"/>
</dbReference>
<feature type="binding site" evidence="9">
    <location>
        <position position="11"/>
    </location>
    <ligand>
        <name>NADPH</name>
        <dbReference type="ChEBI" id="CHEBI:57783"/>
    </ligand>
</feature>
<keyword evidence="4 9" id="KW-0521">NADP</keyword>
<dbReference type="Proteomes" id="UP001239782">
    <property type="component" value="Chromosome"/>
</dbReference>
<gene>
    <name evidence="13" type="primary">ispC</name>
    <name evidence="9" type="synonym">dxr</name>
    <name evidence="13" type="ORF">Q9312_17250</name>
</gene>
<keyword evidence="6 9" id="KW-0464">Manganese</keyword>
<feature type="binding site" evidence="9">
    <location>
        <position position="10"/>
    </location>
    <ligand>
        <name>NADPH</name>
        <dbReference type="ChEBI" id="CHEBI:57783"/>
    </ligand>
</feature>
<dbReference type="GO" id="GO:0070402">
    <property type="term" value="F:NADPH binding"/>
    <property type="evidence" value="ECO:0007669"/>
    <property type="project" value="InterPro"/>
</dbReference>
<dbReference type="InterPro" id="IPR026877">
    <property type="entry name" value="DXPR_C"/>
</dbReference>
<dbReference type="FunFam" id="3.40.50.720:FF:000045">
    <property type="entry name" value="1-deoxy-D-xylulose 5-phosphate reductoisomerase"/>
    <property type="match status" value="1"/>
</dbReference>
<dbReference type="Gene3D" id="1.10.1740.10">
    <property type="match status" value="1"/>
</dbReference>
<reference evidence="13 14" key="1">
    <citation type="submission" date="2023-08" db="EMBL/GenBank/DDBJ databases">
        <title>Pleionea litopenaei sp. nov., isolated from stomach of juvenile Litopenaeus vannamei.</title>
        <authorList>
            <person name="Rho A.M."/>
            <person name="Hwang C.Y."/>
        </authorList>
    </citation>
    <scope>NUCLEOTIDE SEQUENCE [LARGE SCALE GENOMIC DNA]</scope>
    <source>
        <strain evidence="13 14">HL-JVS1</strain>
    </source>
</reference>
<feature type="binding site" evidence="9">
    <location>
        <position position="225"/>
    </location>
    <ligand>
        <name>1-deoxy-D-xylulose 5-phosphate</name>
        <dbReference type="ChEBI" id="CHEBI:57792"/>
    </ligand>
</feature>
<feature type="binding site" evidence="9">
    <location>
        <position position="228"/>
    </location>
    <ligand>
        <name>Mn(2+)</name>
        <dbReference type="ChEBI" id="CHEBI:29035"/>
    </ligand>
</feature>
<dbReference type="KEGG" id="plei:Q9312_17250"/>
<dbReference type="Pfam" id="PF02670">
    <property type="entry name" value="DXP_reductoisom"/>
    <property type="match status" value="1"/>
</dbReference>
<feature type="binding site" evidence="9">
    <location>
        <position position="219"/>
    </location>
    <ligand>
        <name>1-deoxy-D-xylulose 5-phosphate</name>
        <dbReference type="ChEBI" id="CHEBI:57792"/>
    </ligand>
</feature>
<comment type="similarity">
    <text evidence="2 9">Belongs to the DXR family.</text>
</comment>
<evidence type="ECO:0000256" key="2">
    <source>
        <dbReference type="ARBA" id="ARBA00006825"/>
    </source>
</evidence>
<organism evidence="13 14">
    <name type="scientific">Pleionea litopenaei</name>
    <dbReference type="NCBI Taxonomy" id="3070815"/>
    <lineage>
        <taxon>Bacteria</taxon>
        <taxon>Pseudomonadati</taxon>
        <taxon>Pseudomonadota</taxon>
        <taxon>Gammaproteobacteria</taxon>
        <taxon>Oceanospirillales</taxon>
        <taxon>Pleioneaceae</taxon>
        <taxon>Pleionea</taxon>
    </lineage>
</organism>
<protein>
    <recommendedName>
        <fullName evidence="9">1-deoxy-D-xylulose 5-phosphate reductoisomerase</fullName>
        <shortName evidence="9">DXP reductoisomerase</shortName>
        <ecNumber evidence="9">1.1.1.267</ecNumber>
    </recommendedName>
    <alternativeName>
        <fullName evidence="9">1-deoxyxylulose-5-phosphate reductoisomerase</fullName>
    </alternativeName>
    <alternativeName>
        <fullName evidence="9">2-C-methyl-D-erythritol 4-phosphate synthase</fullName>
    </alternativeName>
</protein>
<feature type="binding site" evidence="9">
    <location>
        <position position="151"/>
    </location>
    <ligand>
        <name>Mn(2+)</name>
        <dbReference type="ChEBI" id="CHEBI:29035"/>
    </ligand>
</feature>
<dbReference type="InterPro" id="IPR013644">
    <property type="entry name" value="DXP_reductoisomerase_C"/>
</dbReference>
<keyword evidence="14" id="KW-1185">Reference proteome</keyword>
<evidence type="ECO:0000256" key="8">
    <source>
        <dbReference type="ARBA" id="ARBA00048543"/>
    </source>
</evidence>
<dbReference type="InterPro" id="IPR013512">
    <property type="entry name" value="DXP_reductoisomerase_N"/>
</dbReference>
<comment type="cofactor">
    <cofactor evidence="9">
        <name>Mg(2+)</name>
        <dbReference type="ChEBI" id="CHEBI:18420"/>
    </cofactor>
    <cofactor evidence="9">
        <name>Mn(2+)</name>
        <dbReference type="ChEBI" id="CHEBI:29035"/>
    </cofactor>
</comment>
<dbReference type="Pfam" id="PF13288">
    <property type="entry name" value="DXPR_C"/>
    <property type="match status" value="1"/>
</dbReference>
<dbReference type="PIRSF" id="PIRSF006205">
    <property type="entry name" value="Dxp_reductismrs"/>
    <property type="match status" value="1"/>
</dbReference>
<feature type="binding site" evidence="9">
    <location>
        <position position="153"/>
    </location>
    <ligand>
        <name>1-deoxy-D-xylulose 5-phosphate</name>
        <dbReference type="ChEBI" id="CHEBI:57792"/>
    </ligand>
</feature>
<evidence type="ECO:0000259" key="10">
    <source>
        <dbReference type="Pfam" id="PF02670"/>
    </source>
</evidence>
<dbReference type="NCBIfam" id="NF009114">
    <property type="entry name" value="PRK12464.1"/>
    <property type="match status" value="1"/>
</dbReference>
<feature type="binding site" evidence="9">
    <location>
        <position position="12"/>
    </location>
    <ligand>
        <name>NADPH</name>
        <dbReference type="ChEBI" id="CHEBI:57783"/>
    </ligand>
</feature>
<comment type="caution">
    <text evidence="9">Lacks conserved residue(s) required for the propagation of feature annotation.</text>
</comment>
<keyword evidence="3 9" id="KW-0479">Metal-binding</keyword>
<comment type="catalytic activity">
    <reaction evidence="8">
        <text>2-C-methyl-D-erythritol 4-phosphate + NADP(+) = 1-deoxy-D-xylulose 5-phosphate + NADPH + H(+)</text>
        <dbReference type="Rhea" id="RHEA:13717"/>
        <dbReference type="ChEBI" id="CHEBI:15378"/>
        <dbReference type="ChEBI" id="CHEBI:57783"/>
        <dbReference type="ChEBI" id="CHEBI:57792"/>
        <dbReference type="ChEBI" id="CHEBI:58262"/>
        <dbReference type="ChEBI" id="CHEBI:58349"/>
        <dbReference type="EC" id="1.1.1.267"/>
    </reaction>
    <physiologicalReaction direction="right-to-left" evidence="8">
        <dbReference type="Rhea" id="RHEA:13719"/>
    </physiologicalReaction>
</comment>
<dbReference type="InterPro" id="IPR036291">
    <property type="entry name" value="NAD(P)-bd_dom_sf"/>
</dbReference>
<dbReference type="AlphaFoldDB" id="A0AA51X6L0"/>
<dbReference type="PANTHER" id="PTHR30525:SF0">
    <property type="entry name" value="1-DEOXY-D-XYLULOSE 5-PHOSPHATE REDUCTOISOMERASE, CHLOROPLASTIC"/>
    <property type="match status" value="1"/>
</dbReference>
<feature type="binding site" evidence="9">
    <location>
        <position position="152"/>
    </location>
    <ligand>
        <name>1-deoxy-D-xylulose 5-phosphate</name>
        <dbReference type="ChEBI" id="CHEBI:57792"/>
    </ligand>
</feature>
<name>A0AA51X6L0_9GAMM</name>
<feature type="binding site" evidence="9">
    <location>
        <position position="206"/>
    </location>
    <ligand>
        <name>1-deoxy-D-xylulose 5-phosphate</name>
        <dbReference type="ChEBI" id="CHEBI:57792"/>
    </ligand>
</feature>
<evidence type="ECO:0000256" key="5">
    <source>
        <dbReference type="ARBA" id="ARBA00023002"/>
    </source>
</evidence>
<dbReference type="EC" id="1.1.1.267" evidence="9"/>
<feature type="binding site" evidence="9">
    <location>
        <position position="183"/>
    </location>
    <ligand>
        <name>1-deoxy-D-xylulose 5-phosphate</name>
        <dbReference type="ChEBI" id="CHEBI:57792"/>
    </ligand>
</feature>